<organism evidence="1 2">
    <name type="scientific">Gordonia caeni</name>
    <dbReference type="NCBI Taxonomy" id="1007097"/>
    <lineage>
        <taxon>Bacteria</taxon>
        <taxon>Bacillati</taxon>
        <taxon>Actinomycetota</taxon>
        <taxon>Actinomycetes</taxon>
        <taxon>Mycobacteriales</taxon>
        <taxon>Gordoniaceae</taxon>
        <taxon>Gordonia</taxon>
    </lineage>
</organism>
<accession>A0ABP7PBB8</accession>
<dbReference type="Proteomes" id="UP001418444">
    <property type="component" value="Unassembled WGS sequence"/>
</dbReference>
<proteinExistence type="predicted"/>
<sequence>MLIGFAMIISVIAGLALGLCWPTPPPPPVDATHPLNALIGSRIVDEGELR</sequence>
<dbReference type="EMBL" id="BAAAZW010000006">
    <property type="protein sequence ID" value="GAA3962808.1"/>
    <property type="molecule type" value="Genomic_DNA"/>
</dbReference>
<name>A0ABP7PBB8_9ACTN</name>
<evidence type="ECO:0000313" key="2">
    <source>
        <dbReference type="Proteomes" id="UP001418444"/>
    </source>
</evidence>
<gene>
    <name evidence="1" type="ORF">GCM10022231_23820</name>
</gene>
<reference evidence="2" key="1">
    <citation type="journal article" date="2019" name="Int. J. Syst. Evol. Microbiol.">
        <title>The Global Catalogue of Microorganisms (GCM) 10K type strain sequencing project: providing services to taxonomists for standard genome sequencing and annotation.</title>
        <authorList>
            <consortium name="The Broad Institute Genomics Platform"/>
            <consortium name="The Broad Institute Genome Sequencing Center for Infectious Disease"/>
            <person name="Wu L."/>
            <person name="Ma J."/>
        </authorList>
    </citation>
    <scope>NUCLEOTIDE SEQUENCE [LARGE SCALE GENOMIC DNA]</scope>
    <source>
        <strain evidence="2">JCM 16923</strain>
    </source>
</reference>
<protein>
    <submittedName>
        <fullName evidence="1">Uncharacterized protein</fullName>
    </submittedName>
</protein>
<keyword evidence="2" id="KW-1185">Reference proteome</keyword>
<evidence type="ECO:0000313" key="1">
    <source>
        <dbReference type="EMBL" id="GAA3962808.1"/>
    </source>
</evidence>
<comment type="caution">
    <text evidence="1">The sequence shown here is derived from an EMBL/GenBank/DDBJ whole genome shotgun (WGS) entry which is preliminary data.</text>
</comment>